<keyword evidence="1" id="KW-0812">Transmembrane</keyword>
<evidence type="ECO:0000313" key="3">
    <source>
        <dbReference type="Proteomes" id="UP000619041"/>
    </source>
</evidence>
<keyword evidence="3" id="KW-1185">Reference proteome</keyword>
<evidence type="ECO:0008006" key="4">
    <source>
        <dbReference type="Google" id="ProtNLM"/>
    </source>
</evidence>
<reference evidence="3" key="1">
    <citation type="journal article" date="2019" name="Int. J. Syst. Evol. Microbiol.">
        <title>The Global Catalogue of Microorganisms (GCM) 10K type strain sequencing project: providing services to taxonomists for standard genome sequencing and annotation.</title>
        <authorList>
            <consortium name="The Broad Institute Genomics Platform"/>
            <consortium name="The Broad Institute Genome Sequencing Center for Infectious Disease"/>
            <person name="Wu L."/>
            <person name="Ma J."/>
        </authorList>
    </citation>
    <scope>NUCLEOTIDE SEQUENCE [LARGE SCALE GENOMIC DNA]</scope>
    <source>
        <strain evidence="3">CGMCC 1.15959</strain>
    </source>
</reference>
<proteinExistence type="predicted"/>
<dbReference type="Proteomes" id="UP000619041">
    <property type="component" value="Unassembled WGS sequence"/>
</dbReference>
<evidence type="ECO:0000313" key="2">
    <source>
        <dbReference type="EMBL" id="GGD98110.1"/>
    </source>
</evidence>
<organism evidence="2 3">
    <name type="scientific">Tsuneonella deserti</name>
    <dbReference type="NCBI Taxonomy" id="2035528"/>
    <lineage>
        <taxon>Bacteria</taxon>
        <taxon>Pseudomonadati</taxon>
        <taxon>Pseudomonadota</taxon>
        <taxon>Alphaproteobacteria</taxon>
        <taxon>Sphingomonadales</taxon>
        <taxon>Erythrobacteraceae</taxon>
        <taxon>Tsuneonella</taxon>
    </lineage>
</organism>
<keyword evidence="1" id="KW-0472">Membrane</keyword>
<name>A0ABQ1S8I3_9SPHN</name>
<accession>A0ABQ1S8I3</accession>
<gene>
    <name evidence="2" type="ORF">GCM10011515_17380</name>
</gene>
<dbReference type="EMBL" id="BMKL01000001">
    <property type="protein sequence ID" value="GGD98110.1"/>
    <property type="molecule type" value="Genomic_DNA"/>
</dbReference>
<protein>
    <recommendedName>
        <fullName evidence="4">DUF4267 domain-containing protein</fullName>
    </recommendedName>
</protein>
<comment type="caution">
    <text evidence="2">The sequence shown here is derived from an EMBL/GenBank/DDBJ whole genome shotgun (WGS) entry which is preliminary data.</text>
</comment>
<dbReference type="RefSeq" id="WP_188644770.1">
    <property type="nucleotide sequence ID" value="NZ_BMKL01000001.1"/>
</dbReference>
<evidence type="ECO:0000256" key="1">
    <source>
        <dbReference type="SAM" id="Phobius"/>
    </source>
</evidence>
<keyword evidence="1" id="KW-1133">Transmembrane helix</keyword>
<sequence>MPEGKNVVRGLGAREIAAGIGVLARPRSPIPFLARAAGDALDIGAAGYAARKATGDKAKVARFSLATVAGFLVLDLLIARSLARR</sequence>
<feature type="transmembrane region" description="Helical" evidence="1">
    <location>
        <begin position="60"/>
        <end position="79"/>
    </location>
</feature>